<keyword evidence="2" id="KW-1185">Reference proteome</keyword>
<dbReference type="AlphaFoldDB" id="A0A1H9TEZ5"/>
<evidence type="ECO:0008006" key="3">
    <source>
        <dbReference type="Google" id="ProtNLM"/>
    </source>
</evidence>
<dbReference type="Gene3D" id="3.90.1140.10">
    <property type="entry name" value="Cyclic phosphodiesterase"/>
    <property type="match status" value="1"/>
</dbReference>
<dbReference type="RefSeq" id="WP_143052881.1">
    <property type="nucleotide sequence ID" value="NZ_FOGZ01000022.1"/>
</dbReference>
<sequence length="216" mass="24400">MKDIRYGIYLRPDPRTCWVQAQLNVLLYQQFGVVSAAAFPPHATLVGNLKTEATPDELVERVGDALRGVCAFPVFNKGIERSRSAFVFNVNENGQGGRNEPFARLAADMKAALLPVSLPIDDFLVTPLKDYEFKGHLSLVSHDLMVDDSRAAEIGEFLEELHVEYPPMSMGNVVMLYETTTDDWRGHWWTSLQCHHLRSWTLPNEFVEESAEPHVV</sequence>
<protein>
    <recommendedName>
        <fullName evidence="3">2'-5' RNA ligase</fullName>
    </recommendedName>
</protein>
<reference evidence="1 2" key="1">
    <citation type="submission" date="2016-10" db="EMBL/GenBank/DDBJ databases">
        <authorList>
            <person name="de Groot N.N."/>
        </authorList>
    </citation>
    <scope>NUCLEOTIDE SEQUENCE [LARGE SCALE GENOMIC DNA]</scope>
    <source>
        <strain evidence="1 2">DSM 16859</strain>
    </source>
</reference>
<dbReference type="EMBL" id="FOGZ01000022">
    <property type="protein sequence ID" value="SER95544.1"/>
    <property type="molecule type" value="Genomic_DNA"/>
</dbReference>
<dbReference type="Proteomes" id="UP000198815">
    <property type="component" value="Unassembled WGS sequence"/>
</dbReference>
<evidence type="ECO:0000313" key="1">
    <source>
        <dbReference type="EMBL" id="SER95544.1"/>
    </source>
</evidence>
<dbReference type="SUPFAM" id="SSF55144">
    <property type="entry name" value="LigT-like"/>
    <property type="match status" value="1"/>
</dbReference>
<dbReference type="OrthoDB" id="5056596at2"/>
<dbReference type="InterPro" id="IPR009097">
    <property type="entry name" value="Cyclic_Pdiesterase"/>
</dbReference>
<proteinExistence type="predicted"/>
<evidence type="ECO:0000313" key="2">
    <source>
        <dbReference type="Proteomes" id="UP000198815"/>
    </source>
</evidence>
<name>A0A1H9TEZ5_9ACTN</name>
<gene>
    <name evidence="1" type="ORF">SAMN05443377_1224</name>
</gene>
<accession>A0A1H9TEZ5</accession>
<organism evidence="1 2">
    <name type="scientific">Propionibacterium cyclohexanicum</name>
    <dbReference type="NCBI Taxonomy" id="64702"/>
    <lineage>
        <taxon>Bacteria</taxon>
        <taxon>Bacillati</taxon>
        <taxon>Actinomycetota</taxon>
        <taxon>Actinomycetes</taxon>
        <taxon>Propionibacteriales</taxon>
        <taxon>Propionibacteriaceae</taxon>
        <taxon>Propionibacterium</taxon>
    </lineage>
</organism>